<keyword evidence="2" id="KW-1185">Reference proteome</keyword>
<gene>
    <name evidence="1" type="ORF">BN997_01104</name>
</gene>
<dbReference type="RefSeq" id="WP_052484918.1">
    <property type="nucleotide sequence ID" value="NZ_CDGG01000001.1"/>
</dbReference>
<organism evidence="1 2">
    <name type="scientific">Oceanobacillus oncorhynchi</name>
    <dbReference type="NCBI Taxonomy" id="545501"/>
    <lineage>
        <taxon>Bacteria</taxon>
        <taxon>Bacillati</taxon>
        <taxon>Bacillota</taxon>
        <taxon>Bacilli</taxon>
        <taxon>Bacillales</taxon>
        <taxon>Bacillaceae</taxon>
        <taxon>Oceanobacillus</taxon>
    </lineage>
</organism>
<dbReference type="Proteomes" id="UP000040453">
    <property type="component" value="Unassembled WGS sequence"/>
</dbReference>
<proteinExistence type="predicted"/>
<dbReference type="STRING" id="545501.BN997_01104"/>
<protein>
    <submittedName>
        <fullName evidence="1">Uncharacterized protein</fullName>
    </submittedName>
</protein>
<accession>A0A0A1MQK1</accession>
<evidence type="ECO:0000313" key="1">
    <source>
        <dbReference type="EMBL" id="CEI81286.1"/>
    </source>
</evidence>
<reference evidence="1 2" key="1">
    <citation type="submission" date="2014-11" db="EMBL/GenBank/DDBJ databases">
        <authorList>
            <person name="Urmite Genomes Urmite Genomes"/>
        </authorList>
    </citation>
    <scope>NUCLEOTIDE SEQUENCE [LARGE SCALE GENOMIC DNA]</scope>
    <source>
        <strain evidence="1 2">Oc5</strain>
    </source>
</reference>
<dbReference type="AlphaFoldDB" id="A0A0A1MQK1"/>
<sequence>MNEIRLQVMKGVLEVQGYDGNWNYDDYMHGMYNGMEMMLAIAENRAPVFKKAPDEWLLGKETDVKTKEQG</sequence>
<dbReference type="OrthoDB" id="2973052at2"/>
<name>A0A0A1MQK1_9BACI</name>
<dbReference type="EMBL" id="CDGG01000001">
    <property type="protein sequence ID" value="CEI81286.1"/>
    <property type="molecule type" value="Genomic_DNA"/>
</dbReference>
<evidence type="ECO:0000313" key="2">
    <source>
        <dbReference type="Proteomes" id="UP000040453"/>
    </source>
</evidence>